<name>A0A5M4B126_9BACT</name>
<proteinExistence type="predicted"/>
<evidence type="ECO:0000259" key="1">
    <source>
        <dbReference type="Pfam" id="PF07715"/>
    </source>
</evidence>
<dbReference type="Pfam" id="PF07715">
    <property type="entry name" value="Plug"/>
    <property type="match status" value="1"/>
</dbReference>
<dbReference type="NCBIfam" id="TIGR04056">
    <property type="entry name" value="OMP_RagA_SusC"/>
    <property type="match status" value="1"/>
</dbReference>
<dbReference type="SUPFAM" id="SSF56935">
    <property type="entry name" value="Porins"/>
    <property type="match status" value="1"/>
</dbReference>
<dbReference type="AlphaFoldDB" id="A0A5M4B126"/>
<reference evidence="2 3" key="1">
    <citation type="submission" date="2019-10" db="EMBL/GenBank/DDBJ databases">
        <title>Prolixibacter strains distinguished by the presence of nitrate reductase genes were adept at nitrate-dependent anaerobic corrosion of metallic iron and carbon steel.</title>
        <authorList>
            <person name="Iino T."/>
            <person name="Shono N."/>
            <person name="Ito K."/>
            <person name="Nakamura R."/>
            <person name="Sueoka K."/>
            <person name="Harayama S."/>
            <person name="Ohkuma M."/>
        </authorList>
    </citation>
    <scope>NUCLEOTIDE SEQUENCE [LARGE SCALE GENOMIC DNA]</scope>
    <source>
        <strain evidence="2 3">JCM 13498</strain>
    </source>
</reference>
<dbReference type="EMBL" id="BLAX01000001">
    <property type="protein sequence ID" value="GET33586.1"/>
    <property type="molecule type" value="Genomic_DNA"/>
</dbReference>
<dbReference type="InterPro" id="IPR037066">
    <property type="entry name" value="Plug_dom_sf"/>
</dbReference>
<accession>A0A5M4B126</accession>
<dbReference type="InterPro" id="IPR023997">
    <property type="entry name" value="TonB-dep_OMP_SusC/RagA_CS"/>
</dbReference>
<dbReference type="NCBIfam" id="TIGR04057">
    <property type="entry name" value="SusC_RagA_signa"/>
    <property type="match status" value="1"/>
</dbReference>
<gene>
    <name evidence="2" type="ORF">PbJCM13498_24490</name>
</gene>
<sequence>MVHVVYGAGDKTVNVAYRTEEEKDVSGAISVLNPSDYLDKGYSTNTLDGVAAYVGGNNLWNMGNALVLIDGVPRSINDVTPSEIAQITFLKGANAVVLYGSRAANGVIQITTKRGKAGKRWTSVRANAGVNMPIAYPKYLGSAEYMKYYNQASVNDGLAPLYDDATISNYATQSNPYRYPDVNYYSSDYLRKLFNTYSANAQFSGGNDRARFYAEVGFQNQNSLLKIGEGNNETNNRLNVRGNIDLKINDYITTYVNVSTVFYDSRSANGNYWNEAASIQPHRFSPLIPIDLISKTSDAAQQLVANSRHIIGGKYLLGGSQQYLTNPIADAYAAGYTTFTSRQFQYTGGVNADLNKFLQGLSFHGQMSVDYSNTYNESINNTYAVYVPTWDANNDSITSLTKYNKDSNTGTQNLSDNWNDQVIDFNFHFDYVNTFKEKHNVSAMLVAAATRQRQTDNFQYGTNANLGVQMAYNYAHKYYVDFSGAVVNSTKLSTKKRVAFSPTLNLGWVLSDEGFLKGSDVINHLKLTASAGIVNTDLDIDNYYLYDAVYAPTAYFSWQDGNFTNRTTTILRGANRNLTYTKRKEVNFGIESSLFNRKLDLKATAFFIKKDGMPVLAYTQYPSYFYTSYPETSFVPYTNFEANGYHGFDFQLNFHKQLGEVNLTIGAAGTYVKTKALKRDELYEDSYRNRAGKPVDAIFGLQSEGFFADQADIDSHALQKFGEVKPGDIKYKDQNGDGVIDERDEVMIGHWGSTFTGGLNFTAQWKDLTLFVLGTTSIGGTGMKNSDYYWVYGDRKYSDVVRDSWTEENKNTATYPRLTTLSGNNNFRNSDFWTYSTDRVDLSKVQLTYSLPKSVLQNSYLKGLNIYVSGSNLLTISKNRDILQLNVGGVPQTRFYNMGIKAEF</sequence>
<dbReference type="Gene3D" id="2.170.130.10">
    <property type="entry name" value="TonB-dependent receptor, plug domain"/>
    <property type="match status" value="1"/>
</dbReference>
<organism evidence="2 3">
    <name type="scientific">Prolixibacter bellariivorans</name>
    <dbReference type="NCBI Taxonomy" id="314319"/>
    <lineage>
        <taxon>Bacteria</taxon>
        <taxon>Pseudomonadati</taxon>
        <taxon>Bacteroidota</taxon>
        <taxon>Bacteroidia</taxon>
        <taxon>Marinilabiliales</taxon>
        <taxon>Prolixibacteraceae</taxon>
        <taxon>Prolixibacter</taxon>
    </lineage>
</organism>
<dbReference type="InterPro" id="IPR012910">
    <property type="entry name" value="Plug_dom"/>
</dbReference>
<evidence type="ECO:0000313" key="2">
    <source>
        <dbReference type="EMBL" id="GET33586.1"/>
    </source>
</evidence>
<evidence type="ECO:0000313" key="3">
    <source>
        <dbReference type="Proteomes" id="UP000391834"/>
    </source>
</evidence>
<dbReference type="Proteomes" id="UP000391834">
    <property type="component" value="Unassembled WGS sequence"/>
</dbReference>
<keyword evidence="3" id="KW-1185">Reference proteome</keyword>
<dbReference type="InterPro" id="IPR023996">
    <property type="entry name" value="TonB-dep_OMP_SusC/RagA"/>
</dbReference>
<feature type="domain" description="TonB-dependent receptor plug" evidence="1">
    <location>
        <begin position="59"/>
        <end position="107"/>
    </location>
</feature>
<protein>
    <submittedName>
        <fullName evidence="2">SusC/RagA family TonB-linked outer membrane protein</fullName>
    </submittedName>
</protein>
<comment type="caution">
    <text evidence="2">The sequence shown here is derived from an EMBL/GenBank/DDBJ whole genome shotgun (WGS) entry which is preliminary data.</text>
</comment>